<dbReference type="RefSeq" id="XP_022301711.1">
    <property type="nucleotide sequence ID" value="XM_022446003.1"/>
</dbReference>
<dbReference type="OrthoDB" id="547680at2759"/>
<protein>
    <submittedName>
        <fullName evidence="10">Uncharacterized protein LOC111109769 isoform X1</fullName>
    </submittedName>
</protein>
<dbReference type="PROSITE" id="PS50022">
    <property type="entry name" value="FA58C_3"/>
    <property type="match status" value="1"/>
</dbReference>
<keyword evidence="6" id="KW-0106">Calcium</keyword>
<gene>
    <name evidence="10" type="primary">LOC111109769</name>
</gene>
<accession>A0A8B8BF87</accession>
<dbReference type="SUPFAM" id="SSF49785">
    <property type="entry name" value="Galactose-binding domain-like"/>
    <property type="match status" value="1"/>
</dbReference>
<dbReference type="InterPro" id="IPR000421">
    <property type="entry name" value="FA58C"/>
</dbReference>
<keyword evidence="5" id="KW-0430">Lectin</keyword>
<sequence length="194" mass="21994">MDCVMLSLRSKSVSFFFNQDEHICRWDCVFLASRSCTTYCTEPWSYYAIKWKTNEALSRPATSSSVYGGDTMKWGPVYATNGARSPTGTNIFHSQPETSPWLKVHLIGSKMITFVRVYNRRDAVGERFHDVAVEVSPDESGNFVQRGFFKGPGLTDQVIEILFDYPTSGQYVRIRIIEGTSNVLNIAEIEIYSV</sequence>
<dbReference type="AlphaFoldDB" id="A0A8B8BF87"/>
<evidence type="ECO:0000313" key="9">
    <source>
        <dbReference type="Proteomes" id="UP000694844"/>
    </source>
</evidence>
<reference evidence="10" key="2">
    <citation type="submission" date="2025-08" db="UniProtKB">
        <authorList>
            <consortium name="RefSeq"/>
        </authorList>
    </citation>
    <scope>IDENTIFICATION</scope>
    <source>
        <tissue evidence="10">Whole sample</tissue>
    </source>
</reference>
<organism evidence="9 10">
    <name type="scientific">Crassostrea virginica</name>
    <name type="common">Eastern oyster</name>
    <dbReference type="NCBI Taxonomy" id="6565"/>
    <lineage>
        <taxon>Eukaryota</taxon>
        <taxon>Metazoa</taxon>
        <taxon>Spiralia</taxon>
        <taxon>Lophotrochozoa</taxon>
        <taxon>Mollusca</taxon>
        <taxon>Bivalvia</taxon>
        <taxon>Autobranchia</taxon>
        <taxon>Pteriomorphia</taxon>
        <taxon>Ostreida</taxon>
        <taxon>Ostreoidea</taxon>
        <taxon>Ostreidae</taxon>
        <taxon>Crassostrea</taxon>
    </lineage>
</organism>
<evidence type="ECO:0000256" key="2">
    <source>
        <dbReference type="ARBA" id="ARBA00010147"/>
    </source>
</evidence>
<dbReference type="Gene3D" id="2.60.120.260">
    <property type="entry name" value="Galactose-binding domain-like"/>
    <property type="match status" value="1"/>
</dbReference>
<dbReference type="PANTHER" id="PTHR45713">
    <property type="entry name" value="FTP DOMAIN-CONTAINING PROTEIN"/>
    <property type="match status" value="1"/>
</dbReference>
<comment type="function">
    <text evidence="1">Acts as a defensive agent. Recognizes blood group fucosylated oligosaccharides including A, B, H and Lewis B-type antigens. Does not recognize Lewis A antigen and has low affinity for monovalent haptens.</text>
</comment>
<dbReference type="InterPro" id="IPR006585">
    <property type="entry name" value="FTP1"/>
</dbReference>
<feature type="domain" description="F5/8 type C" evidence="8">
    <location>
        <begin position="40"/>
        <end position="194"/>
    </location>
</feature>
<name>A0A8B8BF87_CRAVI</name>
<dbReference type="Proteomes" id="UP000694844">
    <property type="component" value="Chromosome 1"/>
</dbReference>
<dbReference type="GO" id="GO:0001868">
    <property type="term" value="P:regulation of complement activation, lectin pathway"/>
    <property type="evidence" value="ECO:0007669"/>
    <property type="project" value="UniProtKB-ARBA"/>
</dbReference>
<dbReference type="InterPro" id="IPR051941">
    <property type="entry name" value="BG_Antigen-Binding_Lectin"/>
</dbReference>
<dbReference type="GeneID" id="111109769"/>
<dbReference type="KEGG" id="cvn:111109769"/>
<comment type="similarity">
    <text evidence="2">Belongs to the fucolectin family.</text>
</comment>
<evidence type="ECO:0000256" key="1">
    <source>
        <dbReference type="ARBA" id="ARBA00002219"/>
    </source>
</evidence>
<evidence type="ECO:0000256" key="6">
    <source>
        <dbReference type="ARBA" id="ARBA00022837"/>
    </source>
</evidence>
<dbReference type="SMART" id="SM00607">
    <property type="entry name" value="FTP"/>
    <property type="match status" value="1"/>
</dbReference>
<keyword evidence="7" id="KW-1015">Disulfide bond</keyword>
<keyword evidence="4" id="KW-0479">Metal-binding</keyword>
<evidence type="ECO:0000256" key="3">
    <source>
        <dbReference type="ARBA" id="ARBA00011233"/>
    </source>
</evidence>
<evidence type="ECO:0000256" key="7">
    <source>
        <dbReference type="ARBA" id="ARBA00023157"/>
    </source>
</evidence>
<dbReference type="GO" id="GO:0010185">
    <property type="term" value="P:regulation of cellular defense response"/>
    <property type="evidence" value="ECO:0007669"/>
    <property type="project" value="UniProtKB-ARBA"/>
</dbReference>
<comment type="subunit">
    <text evidence="3">Homotrimer.</text>
</comment>
<dbReference type="InterPro" id="IPR008979">
    <property type="entry name" value="Galactose-bd-like_sf"/>
</dbReference>
<evidence type="ECO:0000259" key="8">
    <source>
        <dbReference type="PROSITE" id="PS50022"/>
    </source>
</evidence>
<dbReference type="PANTHER" id="PTHR45713:SF6">
    <property type="entry name" value="F5_8 TYPE C DOMAIN-CONTAINING PROTEIN"/>
    <property type="match status" value="1"/>
</dbReference>
<dbReference type="Pfam" id="PF00754">
    <property type="entry name" value="F5_F8_type_C"/>
    <property type="match status" value="1"/>
</dbReference>
<evidence type="ECO:0000313" key="10">
    <source>
        <dbReference type="RefSeq" id="XP_022301711.1"/>
    </source>
</evidence>
<evidence type="ECO:0000256" key="5">
    <source>
        <dbReference type="ARBA" id="ARBA00022734"/>
    </source>
</evidence>
<dbReference type="GO" id="GO:0046872">
    <property type="term" value="F:metal ion binding"/>
    <property type="evidence" value="ECO:0007669"/>
    <property type="project" value="UniProtKB-KW"/>
</dbReference>
<dbReference type="GO" id="GO:0042806">
    <property type="term" value="F:fucose binding"/>
    <property type="evidence" value="ECO:0007669"/>
    <property type="project" value="UniProtKB-ARBA"/>
</dbReference>
<proteinExistence type="inferred from homology"/>
<keyword evidence="9" id="KW-1185">Reference proteome</keyword>
<evidence type="ECO:0000256" key="4">
    <source>
        <dbReference type="ARBA" id="ARBA00022723"/>
    </source>
</evidence>
<reference evidence="9" key="1">
    <citation type="submission" date="2024-06" db="UniProtKB">
        <authorList>
            <consortium name="RefSeq"/>
        </authorList>
    </citation>
    <scope>NUCLEOTIDE SEQUENCE [LARGE SCALE GENOMIC DNA]</scope>
</reference>